<organism evidence="2 3">
    <name type="scientific">Paenibacillus rhizovicinus</name>
    <dbReference type="NCBI Taxonomy" id="2704463"/>
    <lineage>
        <taxon>Bacteria</taxon>
        <taxon>Bacillati</taxon>
        <taxon>Bacillota</taxon>
        <taxon>Bacilli</taxon>
        <taxon>Bacillales</taxon>
        <taxon>Paenibacillaceae</taxon>
        <taxon>Paenibacillus</taxon>
    </lineage>
</organism>
<keyword evidence="3" id="KW-1185">Reference proteome</keyword>
<name>A0A6C0NXD1_9BACL</name>
<evidence type="ECO:0000313" key="2">
    <source>
        <dbReference type="EMBL" id="QHW30880.1"/>
    </source>
</evidence>
<dbReference type="KEGG" id="prz:GZH47_08455"/>
<dbReference type="InterPro" id="IPR025874">
    <property type="entry name" value="DZR"/>
</dbReference>
<dbReference type="Pfam" id="PF12773">
    <property type="entry name" value="DZR"/>
    <property type="match status" value="1"/>
</dbReference>
<dbReference type="AlphaFoldDB" id="A0A6C0NXD1"/>
<reference evidence="2 3" key="1">
    <citation type="submission" date="2020-02" db="EMBL/GenBank/DDBJ databases">
        <title>Paenibacillus sp. nov., isolated from rhizosphere soil of tomato.</title>
        <authorList>
            <person name="Weon H.-Y."/>
            <person name="Lee S.A."/>
        </authorList>
    </citation>
    <scope>NUCLEOTIDE SEQUENCE [LARGE SCALE GENOMIC DNA]</scope>
    <source>
        <strain evidence="2 3">14171R-81</strain>
    </source>
</reference>
<dbReference type="Proteomes" id="UP000479114">
    <property type="component" value="Chromosome"/>
</dbReference>
<evidence type="ECO:0000313" key="3">
    <source>
        <dbReference type="Proteomes" id="UP000479114"/>
    </source>
</evidence>
<gene>
    <name evidence="2" type="ORF">GZH47_08455</name>
</gene>
<evidence type="ECO:0000259" key="1">
    <source>
        <dbReference type="Pfam" id="PF12773"/>
    </source>
</evidence>
<protein>
    <submittedName>
        <fullName evidence="2">Zinc ribbon domain-containing protein</fullName>
    </submittedName>
</protein>
<sequence>MSFFDKVKQGASDAAKKAQQTVEITKMKAQISGKEKDIERLCAQIGAAVYRGHQAGDIASTEQEVMECCHQADELHTEIKLLEERIKLTRNEKTCTCGKVVTLETRFCPDCGASLAEEPKAAHTTVGEIVVICNQCHTENELNAKFCVSCGAGLNSGSAAEEVY</sequence>
<feature type="domain" description="DZANK-type" evidence="1">
    <location>
        <begin position="96"/>
        <end position="151"/>
    </location>
</feature>
<accession>A0A6C0NXD1</accession>
<dbReference type="EMBL" id="CP048286">
    <property type="protein sequence ID" value="QHW30880.1"/>
    <property type="molecule type" value="Genomic_DNA"/>
</dbReference>
<proteinExistence type="predicted"/>
<dbReference type="RefSeq" id="WP_162639689.1">
    <property type="nucleotide sequence ID" value="NZ_CP048286.1"/>
</dbReference>